<dbReference type="InterPro" id="IPR030395">
    <property type="entry name" value="GP_PDE_dom"/>
</dbReference>
<dbReference type="STRING" id="926561.GCA_000379025_00071"/>
<dbReference type="InterPro" id="IPR017946">
    <property type="entry name" value="PLC-like_Pdiesterase_TIM-brl"/>
</dbReference>
<feature type="domain" description="GP-PDE" evidence="1">
    <location>
        <begin position="1"/>
        <end position="232"/>
    </location>
</feature>
<evidence type="ECO:0000313" key="2">
    <source>
        <dbReference type="EMBL" id="TDX46482.1"/>
    </source>
</evidence>
<proteinExistence type="predicted"/>
<accession>A0A4R8GLE3</accession>
<gene>
    <name evidence="2" type="ORF">C7959_14018</name>
</gene>
<dbReference type="SUPFAM" id="SSF51695">
    <property type="entry name" value="PLC-like phosphodiesterases"/>
    <property type="match status" value="1"/>
</dbReference>
<name>A0A4R8GLE3_9FIRM</name>
<reference evidence="2 3" key="1">
    <citation type="submission" date="2019-03" db="EMBL/GenBank/DDBJ databases">
        <title>Subsurface microbial communities from deep shales in Ohio and West Virginia, USA.</title>
        <authorList>
            <person name="Wrighton K."/>
        </authorList>
    </citation>
    <scope>NUCLEOTIDE SEQUENCE [LARGE SCALE GENOMIC DNA]</scope>
    <source>
        <strain evidence="2 3">MSL 6dP</strain>
    </source>
</reference>
<dbReference type="AlphaFoldDB" id="A0A4R8GLE3"/>
<evidence type="ECO:0000259" key="1">
    <source>
        <dbReference type="PROSITE" id="PS51704"/>
    </source>
</evidence>
<evidence type="ECO:0000313" key="3">
    <source>
        <dbReference type="Proteomes" id="UP000295832"/>
    </source>
</evidence>
<dbReference type="GO" id="GO:0008081">
    <property type="term" value="F:phosphoric diester hydrolase activity"/>
    <property type="evidence" value="ECO:0007669"/>
    <property type="project" value="InterPro"/>
</dbReference>
<organism evidence="2 3">
    <name type="scientific">Orenia marismortui</name>
    <dbReference type="NCBI Taxonomy" id="46469"/>
    <lineage>
        <taxon>Bacteria</taxon>
        <taxon>Bacillati</taxon>
        <taxon>Bacillota</taxon>
        <taxon>Clostridia</taxon>
        <taxon>Halanaerobiales</taxon>
        <taxon>Halobacteroidaceae</taxon>
        <taxon>Orenia</taxon>
    </lineage>
</organism>
<sequence>MIKIGHRGLAGIAPENTKISFIKAIEYGLDMVELDIQLTKDRELIVFHDYNLQRIAGIDRRVEDMTLKELKEVDVGSFFDIKFSDQRILTLEEVIRLLRGNLKINIEIKINRKEARFISDKLIAILDREDFQDQVIISSFDHKMIKYIKSLSPTIKTVILVSSLTIKPIELINSAAADGIHPHHLVITENFVREIKKKGFFINTWTVNDKQEFKRLSELGVDGIMSDYPYFF</sequence>
<dbReference type="Proteomes" id="UP000295832">
    <property type="component" value="Unassembled WGS sequence"/>
</dbReference>
<dbReference type="PANTHER" id="PTHR46211:SF1">
    <property type="entry name" value="GLYCEROPHOSPHODIESTER PHOSPHODIESTERASE, CYTOPLASMIC"/>
    <property type="match status" value="1"/>
</dbReference>
<dbReference type="PANTHER" id="PTHR46211">
    <property type="entry name" value="GLYCEROPHOSPHORYL DIESTER PHOSPHODIESTERASE"/>
    <property type="match status" value="1"/>
</dbReference>
<dbReference type="Pfam" id="PF03009">
    <property type="entry name" value="GDPD"/>
    <property type="match status" value="1"/>
</dbReference>
<keyword evidence="3" id="KW-1185">Reference proteome</keyword>
<dbReference type="GO" id="GO:0006629">
    <property type="term" value="P:lipid metabolic process"/>
    <property type="evidence" value="ECO:0007669"/>
    <property type="project" value="InterPro"/>
</dbReference>
<comment type="caution">
    <text evidence="2">The sequence shown here is derived from an EMBL/GenBank/DDBJ whole genome shotgun (WGS) entry which is preliminary data.</text>
</comment>
<dbReference type="Gene3D" id="3.20.20.190">
    <property type="entry name" value="Phosphatidylinositol (PI) phosphodiesterase"/>
    <property type="match status" value="1"/>
</dbReference>
<dbReference type="PROSITE" id="PS51704">
    <property type="entry name" value="GP_PDE"/>
    <property type="match status" value="1"/>
</dbReference>
<protein>
    <submittedName>
        <fullName evidence="2">Glycerophosphoryl diester phosphodiesterase</fullName>
    </submittedName>
</protein>
<dbReference type="EMBL" id="SOEG01000040">
    <property type="protein sequence ID" value="TDX46482.1"/>
    <property type="molecule type" value="Genomic_DNA"/>
</dbReference>
<dbReference type="RefSeq" id="WP_134118716.1">
    <property type="nucleotide sequence ID" value="NZ_SOEG01000040.1"/>
</dbReference>